<name>A0A2T3HHU0_9SPHI</name>
<gene>
    <name evidence="2" type="ORF">C7T94_17605</name>
</gene>
<evidence type="ECO:0008006" key="4">
    <source>
        <dbReference type="Google" id="ProtNLM"/>
    </source>
</evidence>
<keyword evidence="3" id="KW-1185">Reference proteome</keyword>
<dbReference type="Pfam" id="PF13715">
    <property type="entry name" value="CarbopepD_reg_2"/>
    <property type="match status" value="1"/>
</dbReference>
<dbReference type="RefSeq" id="WP_107217110.1">
    <property type="nucleotide sequence ID" value="NZ_KZ686271.1"/>
</dbReference>
<accession>A0A2T3HHU0</accession>
<feature type="signal peptide" evidence="1">
    <location>
        <begin position="1"/>
        <end position="21"/>
    </location>
</feature>
<organism evidence="2 3">
    <name type="scientific">Pedobacter yulinensis</name>
    <dbReference type="NCBI Taxonomy" id="2126353"/>
    <lineage>
        <taxon>Bacteria</taxon>
        <taxon>Pseudomonadati</taxon>
        <taxon>Bacteroidota</taxon>
        <taxon>Sphingobacteriia</taxon>
        <taxon>Sphingobacteriales</taxon>
        <taxon>Sphingobacteriaceae</taxon>
        <taxon>Pedobacter</taxon>
    </lineage>
</organism>
<evidence type="ECO:0000256" key="1">
    <source>
        <dbReference type="SAM" id="SignalP"/>
    </source>
</evidence>
<evidence type="ECO:0000313" key="3">
    <source>
        <dbReference type="Proteomes" id="UP000240912"/>
    </source>
</evidence>
<dbReference type="InterPro" id="IPR013784">
    <property type="entry name" value="Carb-bd-like_fold"/>
</dbReference>
<sequence>MRCLSLLLFSCLLLLARSVCGQDTYQISGVVKARNGGVLPGAGIYVSGYKLGTVADNKGAFSLPPLRNGTYDLLVQMIGYLPLSRQVTLSGSGLNVELVMEESVTVLNEVVIRPDPDRMNHLRIFRESFIGLTENAKDCQILNQNVLRTSFDPETRILRVSADEFLLIKNKALGYRIKYLLKEFEFNMRSKVIYYAGLPTYEDLKASAARLRRYQKKRLEAYSGSTQHFFRSLYRGQTAEEGFIIHKLQTRKNFNRLPDSIIDANLERLLAARERHEKLVITANDSISFWSNMKRQPAEMTILDRSPINPDTLVRTHNADLRYVQNPDPLYVVYTREREPQEFRMRIGMSLNRPPDMPDYQVSLVNLLSRPLYFYANGEITDPRGVLYEGIWAWEKMADSVPMNYAPPAKQR</sequence>
<evidence type="ECO:0000313" key="2">
    <source>
        <dbReference type="EMBL" id="PST82002.1"/>
    </source>
</evidence>
<comment type="caution">
    <text evidence="2">The sequence shown here is derived from an EMBL/GenBank/DDBJ whole genome shotgun (WGS) entry which is preliminary data.</text>
</comment>
<protein>
    <recommendedName>
        <fullName evidence="4">Carboxypeptidase-like regulatory domain-containing protein</fullName>
    </recommendedName>
</protein>
<dbReference type="SUPFAM" id="SSF49452">
    <property type="entry name" value="Starch-binding domain-like"/>
    <property type="match status" value="1"/>
</dbReference>
<dbReference type="OrthoDB" id="1223654at2"/>
<reference evidence="2 3" key="1">
    <citation type="submission" date="2018-03" db="EMBL/GenBank/DDBJ databases">
        <authorList>
            <person name="Keele B.F."/>
        </authorList>
    </citation>
    <scope>NUCLEOTIDE SEQUENCE [LARGE SCALE GENOMIC DNA]</scope>
    <source>
        <strain evidence="2 3">YL28-9</strain>
    </source>
</reference>
<feature type="chain" id="PRO_5015501088" description="Carboxypeptidase-like regulatory domain-containing protein" evidence="1">
    <location>
        <begin position="22"/>
        <end position="412"/>
    </location>
</feature>
<keyword evidence="1" id="KW-0732">Signal</keyword>
<dbReference type="Gene3D" id="2.60.40.1120">
    <property type="entry name" value="Carboxypeptidase-like, regulatory domain"/>
    <property type="match status" value="1"/>
</dbReference>
<dbReference type="Proteomes" id="UP000240912">
    <property type="component" value="Unassembled WGS sequence"/>
</dbReference>
<dbReference type="GO" id="GO:0030246">
    <property type="term" value="F:carbohydrate binding"/>
    <property type="evidence" value="ECO:0007669"/>
    <property type="project" value="InterPro"/>
</dbReference>
<proteinExistence type="predicted"/>
<dbReference type="AlphaFoldDB" id="A0A2T3HHU0"/>
<dbReference type="EMBL" id="PYLS01000007">
    <property type="protein sequence ID" value="PST82002.1"/>
    <property type="molecule type" value="Genomic_DNA"/>
</dbReference>